<protein>
    <submittedName>
        <fullName evidence="2">Uncharacterized protein</fullName>
    </submittedName>
</protein>
<feature type="transmembrane region" description="Helical" evidence="1">
    <location>
        <begin position="99"/>
        <end position="130"/>
    </location>
</feature>
<evidence type="ECO:0000313" key="3">
    <source>
        <dbReference type="Proteomes" id="UP000718278"/>
    </source>
</evidence>
<proteinExistence type="predicted"/>
<name>A0ABS3JUW4_9HYPH</name>
<gene>
    <name evidence="2" type="ORF">IPV26_02150</name>
</gene>
<keyword evidence="1" id="KW-0472">Membrane</keyword>
<comment type="caution">
    <text evidence="2">The sequence shown here is derived from an EMBL/GenBank/DDBJ whole genome shotgun (WGS) entry which is preliminary data.</text>
</comment>
<dbReference type="EMBL" id="JADIJS010000001">
    <property type="protein sequence ID" value="MBO1038464.1"/>
    <property type="molecule type" value="Genomic_DNA"/>
</dbReference>
<keyword evidence="3" id="KW-1185">Reference proteome</keyword>
<accession>A0ABS3JUW4</accession>
<keyword evidence="1" id="KW-1133">Transmembrane helix</keyword>
<sequence length="133" mass="14635">MVRENFKANKALLCAVFLLPFIMGAISFYLKFASGLNEELQSMVVLGLTVVLLVAALQSINSDARINGYAFPSRGLLFVGVLLLPLAQLLYLLRTRKPVRAIVLLILFWITIFLSTLAGAVVCLLVMMALSQF</sequence>
<evidence type="ECO:0000313" key="2">
    <source>
        <dbReference type="EMBL" id="MBO1038464.1"/>
    </source>
</evidence>
<feature type="transmembrane region" description="Helical" evidence="1">
    <location>
        <begin position="12"/>
        <end position="30"/>
    </location>
</feature>
<feature type="transmembrane region" description="Helical" evidence="1">
    <location>
        <begin position="42"/>
        <end position="61"/>
    </location>
</feature>
<reference evidence="2 3" key="1">
    <citation type="submission" date="2020-10" db="EMBL/GenBank/DDBJ databases">
        <title>Genomic characterization of underground lake bacteria from Wind Cave National Park: Insight into the archetypical LuxI/LuxR and identification of LuxR solos.</title>
        <authorList>
            <person name="Wengert P.C."/>
            <person name="Savka M.A."/>
        </authorList>
    </citation>
    <scope>NUCLEOTIDE SEQUENCE [LARGE SCALE GENOMIC DNA]</scope>
    <source>
        <strain evidence="2 3">SD316</strain>
    </source>
</reference>
<evidence type="ECO:0000256" key="1">
    <source>
        <dbReference type="SAM" id="Phobius"/>
    </source>
</evidence>
<feature type="transmembrane region" description="Helical" evidence="1">
    <location>
        <begin position="73"/>
        <end position="93"/>
    </location>
</feature>
<dbReference type="RefSeq" id="WP_207486713.1">
    <property type="nucleotide sequence ID" value="NZ_JADIJS010000001.1"/>
</dbReference>
<dbReference type="Proteomes" id="UP000718278">
    <property type="component" value="Unassembled WGS sequence"/>
</dbReference>
<keyword evidence="1" id="KW-0812">Transmembrane</keyword>
<organism evidence="2 3">
    <name type="scientific">Brucella pituitosa</name>
    <dbReference type="NCBI Taxonomy" id="571256"/>
    <lineage>
        <taxon>Bacteria</taxon>
        <taxon>Pseudomonadati</taxon>
        <taxon>Pseudomonadota</taxon>
        <taxon>Alphaproteobacteria</taxon>
        <taxon>Hyphomicrobiales</taxon>
        <taxon>Brucellaceae</taxon>
        <taxon>Brucella/Ochrobactrum group</taxon>
        <taxon>Brucella</taxon>
    </lineage>
</organism>